<dbReference type="EMBL" id="JARPMG010000004">
    <property type="protein sequence ID" value="KAJ8101314.1"/>
    <property type="molecule type" value="Genomic_DNA"/>
</dbReference>
<reference evidence="1" key="1">
    <citation type="submission" date="2023-03" db="EMBL/GenBank/DDBJ databases">
        <title>Near-Complete genome sequence of Lipomyces tetrasporous NRRL Y-64009, an oleaginous yeast capable of growing on lignocellulosic hydrolysates.</title>
        <authorList>
            <consortium name="Lawrence Berkeley National Laboratory"/>
            <person name="Jagtap S.S."/>
            <person name="Liu J.-J."/>
            <person name="Walukiewicz H.E."/>
            <person name="Pangilinan J."/>
            <person name="Lipzen A."/>
            <person name="Ahrendt S."/>
            <person name="Koriabine M."/>
            <person name="Cobaugh K."/>
            <person name="Salamov A."/>
            <person name="Yoshinaga Y."/>
            <person name="Ng V."/>
            <person name="Daum C."/>
            <person name="Grigoriev I.V."/>
            <person name="Slininger P.J."/>
            <person name="Dien B.S."/>
            <person name="Jin Y.-S."/>
            <person name="Rao C.V."/>
        </authorList>
    </citation>
    <scope>NUCLEOTIDE SEQUENCE</scope>
    <source>
        <strain evidence="1">NRRL Y-64009</strain>
    </source>
</reference>
<dbReference type="Proteomes" id="UP001217417">
    <property type="component" value="Unassembled WGS sequence"/>
</dbReference>
<keyword evidence="2" id="KW-1185">Reference proteome</keyword>
<evidence type="ECO:0000313" key="1">
    <source>
        <dbReference type="EMBL" id="KAJ8101314.1"/>
    </source>
</evidence>
<evidence type="ECO:0000313" key="2">
    <source>
        <dbReference type="Proteomes" id="UP001217417"/>
    </source>
</evidence>
<dbReference type="GeneID" id="80886949"/>
<dbReference type="RefSeq" id="XP_056044764.1">
    <property type="nucleotide sequence ID" value="XM_056191783.1"/>
</dbReference>
<name>A0AAD7QTN9_9ASCO</name>
<organism evidence="1 2">
    <name type="scientific">Lipomyces tetrasporus</name>
    <dbReference type="NCBI Taxonomy" id="54092"/>
    <lineage>
        <taxon>Eukaryota</taxon>
        <taxon>Fungi</taxon>
        <taxon>Dikarya</taxon>
        <taxon>Ascomycota</taxon>
        <taxon>Saccharomycotina</taxon>
        <taxon>Lipomycetes</taxon>
        <taxon>Lipomycetales</taxon>
        <taxon>Lipomycetaceae</taxon>
        <taxon>Lipomyces</taxon>
    </lineage>
</organism>
<sequence>MAAGGVKLLSLPFEIQQMILTYAGAINMESGEVGPNLHLDRVCQVWREIIQTVLFSSIELKASAENEPRLDKYNGANLDLAEVIFRTNPVLATYVRTVKIGFIYKMLDRKDITVIKATLVKIWNLLALIAEPRVKRSKNLIFAPRRESLKIIFDGFPDRAPQHPSHPFANNIKLNTGSKLPDINAPVEIELRDAVLRGRYFSPESINKLVDTLTNCQKLKISYSFMDGIYEHHRKYYPYVLKGLRTLPNNITHLELDFHSRIFNDRGQLRRDVFEAPIFCGGRGDRLNRILRDIASHLKYFKYTGPVTPELFGELPLCLTALHPIDGNVETGPKPGADKPTVTFPSLEELYVRFDIHDSFGEPYFERTTDYREMPYIGMEDEEYLDDIVGDHFELVSENADQPSGHLGGGLSFLSSTLSRRSRRNDRYFDNPNLYAAKRDMMARLSKAYTSAMKSKMPNLSLFSIKDCAGVSSFVLAKNPFVNRKGLIPPSRLKEIGNVRDKHVLYIRHFRPTRVCLADWKERYDADQKLIVKEDKIRFWAATEG</sequence>
<proteinExistence type="predicted"/>
<gene>
    <name evidence="1" type="ORF">POJ06DRAFT_94244</name>
</gene>
<accession>A0AAD7QTN9</accession>
<comment type="caution">
    <text evidence="1">The sequence shown here is derived from an EMBL/GenBank/DDBJ whole genome shotgun (WGS) entry which is preliminary data.</text>
</comment>
<dbReference type="AlphaFoldDB" id="A0AAD7QTN9"/>
<protein>
    <submittedName>
        <fullName evidence="1">Uncharacterized protein</fullName>
    </submittedName>
</protein>